<dbReference type="Proteomes" id="UP001271769">
    <property type="component" value="Unassembled WGS sequence"/>
</dbReference>
<sequence>MARDPRYDILFEPVKIGPVTARNRFFQVPHCNGMGHQHPHGHAAMRGMKAEGGWAVVSTEECEIHPSGDVTPYVEARIWDDHDIPYLSMMTEAVHRHGSLAAVELVHNGPSSSNLYSREVPIGPVHQPTSYYPFQARAMDRQDIRDYRRWHRDAAIRAKKAGFDIVYVYAGHDLSMPMHFLQKRRNQRIDEYGGSLENRIRLFREVIEDAKSAVGDTCGIAVRFAVDEMMGKDGIAADGEAKDIVAMLAELPDLWDVNLSTWKHDSQTSRFSEEGFQEPFTAFVKTLTTKPVVGVGRYTSPDRMVSLIKKGVLDMIGAARPSIADPYLPKKIEEGRLEDIRECIGCNICVSGDYTITPIRCTQNPTMGEEWRKGWHPELISPKASNDRVLIVGGGPAGLEAARALGLRGYDVALAESSTELGGRVNKESRLPGLSAWGRVRDYRLGQIGKMTNVETYLDSRLNAANILEYGFERVVLATGCHWRKDGVGRSHAYPIPGLDKANVFSPDGIMAGRLPGSGTVLVYDDDLFYLAGVLAERLAKAGLKVIYVTTGDTASSWTTNTLELLVINKHLRKLGIRVIPSRDLVGVKDGVAQLEHSYGEEPEFIPVDAIVPVTARLPEEALYQSLIANPDALKDAGIKSVTRIGDCLAPGLIAYAVYSGHRYARELDANDMGEVKFRRPLPLMATS</sequence>
<organism evidence="13 14">
    <name type="scientific">Dongia rigui</name>
    <dbReference type="NCBI Taxonomy" id="940149"/>
    <lineage>
        <taxon>Bacteria</taxon>
        <taxon>Pseudomonadati</taxon>
        <taxon>Pseudomonadota</taxon>
        <taxon>Alphaproteobacteria</taxon>
        <taxon>Rhodospirillales</taxon>
        <taxon>Dongiaceae</taxon>
        <taxon>Dongia</taxon>
    </lineage>
</organism>
<dbReference type="InterPro" id="IPR001155">
    <property type="entry name" value="OxRdtase_FMN_N"/>
</dbReference>
<protein>
    <submittedName>
        <fullName evidence="13">FAD-dependent oxidoreductase</fullName>
    </submittedName>
</protein>
<evidence type="ECO:0000256" key="2">
    <source>
        <dbReference type="ARBA" id="ARBA00001966"/>
    </source>
</evidence>
<dbReference type="InterPro" id="IPR013785">
    <property type="entry name" value="Aldolase_TIM"/>
</dbReference>
<dbReference type="Gene3D" id="3.40.50.720">
    <property type="entry name" value="NAD(P)-binding Rossmann-like Domain"/>
    <property type="match status" value="1"/>
</dbReference>
<evidence type="ECO:0000256" key="9">
    <source>
        <dbReference type="ARBA" id="ARBA00023014"/>
    </source>
</evidence>
<dbReference type="InterPro" id="IPR023753">
    <property type="entry name" value="FAD/NAD-binding_dom"/>
</dbReference>
<evidence type="ECO:0000259" key="11">
    <source>
        <dbReference type="Pfam" id="PF07992"/>
    </source>
</evidence>
<dbReference type="InterPro" id="IPR037348">
    <property type="entry name" value="TMADH/DMDH_FMN-bd"/>
</dbReference>
<dbReference type="RefSeq" id="WP_320499570.1">
    <property type="nucleotide sequence ID" value="NZ_JAXCLX010000001.1"/>
</dbReference>
<dbReference type="Pfam" id="PF07992">
    <property type="entry name" value="Pyr_redox_2"/>
    <property type="match status" value="1"/>
</dbReference>
<keyword evidence="5" id="KW-0288">FMN</keyword>
<evidence type="ECO:0000256" key="3">
    <source>
        <dbReference type="ARBA" id="ARBA00011048"/>
    </source>
</evidence>
<dbReference type="SUPFAM" id="SSF51971">
    <property type="entry name" value="Nucleotide-binding domain"/>
    <property type="match status" value="1"/>
</dbReference>
<dbReference type="PANTHER" id="PTHR42917">
    <property type="entry name" value="2,4-DIENOYL-COA REDUCTASE"/>
    <property type="match status" value="1"/>
</dbReference>
<evidence type="ECO:0000256" key="1">
    <source>
        <dbReference type="ARBA" id="ARBA00001917"/>
    </source>
</evidence>
<evidence type="ECO:0000256" key="6">
    <source>
        <dbReference type="ARBA" id="ARBA00022723"/>
    </source>
</evidence>
<evidence type="ECO:0000313" key="14">
    <source>
        <dbReference type="Proteomes" id="UP001271769"/>
    </source>
</evidence>
<proteinExistence type="inferred from homology"/>
<feature type="domain" description="NADH:flavin oxidoreductase/NADH oxidase N-terminal" evidence="10">
    <location>
        <begin position="10"/>
        <end position="336"/>
    </location>
</feature>
<dbReference type="EMBL" id="JAXCLX010000001">
    <property type="protein sequence ID" value="MDY0871205.1"/>
    <property type="molecule type" value="Genomic_DNA"/>
</dbReference>
<dbReference type="Pfam" id="PF22620">
    <property type="entry name" value="OYE-like_second_a-b"/>
    <property type="match status" value="1"/>
</dbReference>
<keyword evidence="8" id="KW-0408">Iron</keyword>
<evidence type="ECO:0000256" key="8">
    <source>
        <dbReference type="ARBA" id="ARBA00023004"/>
    </source>
</evidence>
<dbReference type="InterPro" id="IPR054428">
    <property type="entry name" value="TMADH/DMDH/HD_second_a-b"/>
</dbReference>
<keyword evidence="14" id="KW-1185">Reference proteome</keyword>
<dbReference type="Pfam" id="PF00724">
    <property type="entry name" value="Oxidored_FMN"/>
    <property type="match status" value="1"/>
</dbReference>
<comment type="similarity">
    <text evidence="3">In the N-terminal section; belongs to the NADH:flavin oxidoreductase/NADH oxidase family.</text>
</comment>
<dbReference type="CDD" id="cd02929">
    <property type="entry name" value="TMADH_HD_FMN"/>
    <property type="match status" value="1"/>
</dbReference>
<accession>A0ABU5DW90</accession>
<evidence type="ECO:0000259" key="12">
    <source>
        <dbReference type="Pfam" id="PF22620"/>
    </source>
</evidence>
<feature type="domain" description="FAD/NAD(P)-binding" evidence="11">
    <location>
        <begin position="388"/>
        <end position="486"/>
    </location>
</feature>
<dbReference type="Gene3D" id="3.50.50.60">
    <property type="entry name" value="FAD/NAD(P)-binding domain"/>
    <property type="match status" value="1"/>
</dbReference>
<keyword evidence="9" id="KW-0411">Iron-sulfur</keyword>
<comment type="cofactor">
    <cofactor evidence="1">
        <name>FMN</name>
        <dbReference type="ChEBI" id="CHEBI:58210"/>
    </cofactor>
</comment>
<comment type="cofactor">
    <cofactor evidence="2">
        <name>[4Fe-4S] cluster</name>
        <dbReference type="ChEBI" id="CHEBI:49883"/>
    </cofactor>
</comment>
<evidence type="ECO:0000256" key="4">
    <source>
        <dbReference type="ARBA" id="ARBA00022630"/>
    </source>
</evidence>
<dbReference type="InterPro" id="IPR051793">
    <property type="entry name" value="NADH:flavin_oxidoreductase"/>
</dbReference>
<name>A0ABU5DW90_9PROT</name>
<keyword evidence="6" id="KW-0479">Metal-binding</keyword>
<dbReference type="SUPFAM" id="SSF51905">
    <property type="entry name" value="FAD/NAD(P)-binding domain"/>
    <property type="match status" value="1"/>
</dbReference>
<dbReference type="Gene3D" id="3.20.20.70">
    <property type="entry name" value="Aldolase class I"/>
    <property type="match status" value="1"/>
</dbReference>
<evidence type="ECO:0000256" key="5">
    <source>
        <dbReference type="ARBA" id="ARBA00022643"/>
    </source>
</evidence>
<keyword evidence="7" id="KW-0560">Oxidoreductase</keyword>
<keyword evidence="4" id="KW-0285">Flavoprotein</keyword>
<evidence type="ECO:0000259" key="10">
    <source>
        <dbReference type="Pfam" id="PF00724"/>
    </source>
</evidence>
<dbReference type="InterPro" id="IPR036188">
    <property type="entry name" value="FAD/NAD-bd_sf"/>
</dbReference>
<evidence type="ECO:0000313" key="13">
    <source>
        <dbReference type="EMBL" id="MDY0871205.1"/>
    </source>
</evidence>
<comment type="caution">
    <text evidence="13">The sequence shown here is derived from an EMBL/GenBank/DDBJ whole genome shotgun (WGS) entry which is preliminary data.</text>
</comment>
<evidence type="ECO:0000256" key="7">
    <source>
        <dbReference type="ARBA" id="ARBA00023002"/>
    </source>
</evidence>
<feature type="domain" description="TMADH/DMDH/HD second alpha/beta" evidence="12">
    <location>
        <begin position="506"/>
        <end position="601"/>
    </location>
</feature>
<dbReference type="PANTHER" id="PTHR42917:SF2">
    <property type="entry name" value="2,4-DIENOYL-COA REDUCTASE [(2E)-ENOYL-COA-PRODUCING]"/>
    <property type="match status" value="1"/>
</dbReference>
<dbReference type="SUPFAM" id="SSF51395">
    <property type="entry name" value="FMN-linked oxidoreductases"/>
    <property type="match status" value="1"/>
</dbReference>
<gene>
    <name evidence="13" type="ORF">SMD31_04710</name>
</gene>
<reference evidence="13 14" key="1">
    <citation type="journal article" date="2013" name="Antonie Van Leeuwenhoek">
        <title>Dongia rigui sp. nov., isolated from freshwater of a large wetland in Korea.</title>
        <authorList>
            <person name="Baik K.S."/>
            <person name="Hwang Y.M."/>
            <person name="Choi J.S."/>
            <person name="Kwon J."/>
            <person name="Seong C.N."/>
        </authorList>
    </citation>
    <scope>NUCLEOTIDE SEQUENCE [LARGE SCALE GENOMIC DNA]</scope>
    <source>
        <strain evidence="13 14">04SU4-P</strain>
    </source>
</reference>